<reference evidence="15 16" key="1">
    <citation type="journal article" date="2012" name="PLoS Pathog.">
        <title>Diverse lifestyles and strategies of plant pathogenesis encoded in the genomes of eighteen Dothideomycetes fungi.</title>
        <authorList>
            <person name="Ohm R.A."/>
            <person name="Feau N."/>
            <person name="Henrissat B."/>
            <person name="Schoch C.L."/>
            <person name="Horwitz B.A."/>
            <person name="Barry K.W."/>
            <person name="Condon B.J."/>
            <person name="Copeland A.C."/>
            <person name="Dhillon B."/>
            <person name="Glaser F."/>
            <person name="Hesse C.N."/>
            <person name="Kosti I."/>
            <person name="LaButti K."/>
            <person name="Lindquist E.A."/>
            <person name="Lucas S."/>
            <person name="Salamov A.A."/>
            <person name="Bradshaw R.E."/>
            <person name="Ciuffetti L."/>
            <person name="Hamelin R.C."/>
            <person name="Kema G.H.J."/>
            <person name="Lawrence C."/>
            <person name="Scott J.A."/>
            <person name="Spatafora J.W."/>
            <person name="Turgeon B.G."/>
            <person name="de Wit P.J.G.M."/>
            <person name="Zhong S."/>
            <person name="Goodwin S.B."/>
            <person name="Grigoriev I.V."/>
        </authorList>
    </citation>
    <scope>NUCLEOTIDE SEQUENCE [LARGE SCALE GENOMIC DNA]</scope>
    <source>
        <strain evidence="16">28A</strain>
    </source>
</reference>
<dbReference type="PROSITE" id="PS00155">
    <property type="entry name" value="CUTINASE_1"/>
    <property type="match status" value="1"/>
</dbReference>
<protein>
    <recommendedName>
        <fullName evidence="11 14">Cutinase</fullName>
        <ecNumber evidence="3 14">3.1.1.74</ecNumber>
    </recommendedName>
</protein>
<accession>R0KNV7</accession>
<dbReference type="GeneID" id="19394884"/>
<evidence type="ECO:0000256" key="10">
    <source>
        <dbReference type="ARBA" id="ARBA00057514"/>
    </source>
</evidence>
<evidence type="ECO:0000313" key="16">
    <source>
        <dbReference type="Proteomes" id="UP000016935"/>
    </source>
</evidence>
<keyword evidence="5 14" id="KW-0964">Secreted</keyword>
<keyword evidence="8 13" id="KW-1015">Disulfide bond</keyword>
<dbReference type="GO" id="GO:0005576">
    <property type="term" value="C:extracellular region"/>
    <property type="evidence" value="ECO:0007669"/>
    <property type="project" value="UniProtKB-SubCell"/>
</dbReference>
<evidence type="ECO:0000256" key="5">
    <source>
        <dbReference type="ARBA" id="ARBA00022525"/>
    </source>
</evidence>
<dbReference type="PROSITE" id="PS00931">
    <property type="entry name" value="CUTINASE_2"/>
    <property type="match status" value="1"/>
</dbReference>
<comment type="similarity">
    <text evidence="2 14">Belongs to the cutinase family.</text>
</comment>
<dbReference type="AlphaFoldDB" id="R0KNV7"/>
<reference evidence="15 16" key="2">
    <citation type="journal article" date="2013" name="PLoS Genet.">
        <title>Comparative genome structure, secondary metabolite, and effector coding capacity across Cochliobolus pathogens.</title>
        <authorList>
            <person name="Condon B.J."/>
            <person name="Leng Y."/>
            <person name="Wu D."/>
            <person name="Bushley K.E."/>
            <person name="Ohm R.A."/>
            <person name="Otillar R."/>
            <person name="Martin J."/>
            <person name="Schackwitz W."/>
            <person name="Grimwood J."/>
            <person name="MohdZainudin N."/>
            <person name="Xue C."/>
            <person name="Wang R."/>
            <person name="Manning V.A."/>
            <person name="Dhillon B."/>
            <person name="Tu Z.J."/>
            <person name="Steffenson B.J."/>
            <person name="Salamov A."/>
            <person name="Sun H."/>
            <person name="Lowry S."/>
            <person name="LaButti K."/>
            <person name="Han J."/>
            <person name="Copeland A."/>
            <person name="Lindquist E."/>
            <person name="Barry K."/>
            <person name="Schmutz J."/>
            <person name="Baker S.E."/>
            <person name="Ciuffetti L.M."/>
            <person name="Grigoriev I.V."/>
            <person name="Zhong S."/>
            <person name="Turgeon B.G."/>
        </authorList>
    </citation>
    <scope>NUCLEOTIDE SEQUENCE [LARGE SCALE GENOMIC DNA]</scope>
    <source>
        <strain evidence="16">28A</strain>
    </source>
</reference>
<dbReference type="Pfam" id="PF01083">
    <property type="entry name" value="Cutinase"/>
    <property type="match status" value="1"/>
</dbReference>
<dbReference type="EMBL" id="KB908482">
    <property type="protein sequence ID" value="EOA90754.1"/>
    <property type="molecule type" value="Genomic_DNA"/>
</dbReference>
<comment type="subcellular location">
    <subcellularLocation>
        <location evidence="1 14">Secreted</location>
    </subcellularLocation>
</comment>
<evidence type="ECO:0000256" key="7">
    <source>
        <dbReference type="ARBA" id="ARBA00022801"/>
    </source>
</evidence>
<dbReference type="STRING" id="671987.R0KNV7"/>
<gene>
    <name evidence="15" type="ORF">SETTUDRAFT_101802</name>
</gene>
<evidence type="ECO:0000256" key="4">
    <source>
        <dbReference type="ARBA" id="ARBA00022487"/>
    </source>
</evidence>
<dbReference type="PANTHER" id="PTHR48250">
    <property type="entry name" value="CUTINASE 2-RELATED"/>
    <property type="match status" value="1"/>
</dbReference>
<dbReference type="InterPro" id="IPR011150">
    <property type="entry name" value="Cutinase_monf"/>
</dbReference>
<keyword evidence="7 14" id="KW-0378">Hydrolase</keyword>
<feature type="disulfide bond" evidence="13">
    <location>
        <begin position="182"/>
        <end position="189"/>
    </location>
</feature>
<dbReference type="Gene3D" id="3.40.50.1820">
    <property type="entry name" value="alpha/beta hydrolase"/>
    <property type="match status" value="1"/>
</dbReference>
<dbReference type="SMART" id="SM01110">
    <property type="entry name" value="Cutinase"/>
    <property type="match status" value="1"/>
</dbReference>
<evidence type="ECO:0000256" key="2">
    <source>
        <dbReference type="ARBA" id="ARBA00007534"/>
    </source>
</evidence>
<dbReference type="EC" id="3.1.1.74" evidence="3 14"/>
<evidence type="ECO:0000256" key="11">
    <source>
        <dbReference type="ARBA" id="ARBA00074522"/>
    </source>
</evidence>
<evidence type="ECO:0000256" key="9">
    <source>
        <dbReference type="ARBA" id="ARBA00034045"/>
    </source>
</evidence>
<evidence type="ECO:0000256" key="8">
    <source>
        <dbReference type="ARBA" id="ARBA00023157"/>
    </source>
</evidence>
<dbReference type="PANTHER" id="PTHR48250:SF3">
    <property type="entry name" value="CUTINASE 1-RELATED"/>
    <property type="match status" value="1"/>
</dbReference>
<dbReference type="GO" id="GO:0050525">
    <property type="term" value="F:cutinase activity"/>
    <property type="evidence" value="ECO:0007669"/>
    <property type="project" value="UniProtKB-UniRule"/>
</dbReference>
<feature type="active site" evidence="12">
    <location>
        <position position="186"/>
    </location>
</feature>
<comment type="catalytic activity">
    <reaction evidence="9 14">
        <text>cutin + H2O = cutin monomers.</text>
        <dbReference type="EC" id="3.1.1.74"/>
    </reaction>
</comment>
<evidence type="ECO:0000313" key="15">
    <source>
        <dbReference type="EMBL" id="EOA90754.1"/>
    </source>
</evidence>
<dbReference type="PRINTS" id="PR00129">
    <property type="entry name" value="CUTINASE"/>
</dbReference>
<dbReference type="InterPro" id="IPR043579">
    <property type="entry name" value="CUTINASE_2"/>
</dbReference>
<dbReference type="OrthoDB" id="3225429at2759"/>
<sequence>MYTKSILVATLAGLAATSPIESRQFSGIGGTGSSSSEFSQGGCRDILFAFARGSTEIGNMGTVVGPPTSDGLKKAFGSDKVATEGIPYAASIATNLIPGGTDSKSKDLLQSTLTSMAEKCPDSIIVSGGYSQGAAVNHRAIEALDAAVQQKIAGVVLYGDTQKQQDKDQIPNFPKDKVKIICQPGDAVCVGTLSVLPAHLTYGMRVDEGVEFLVQQIKAMQNKARARDVKREAVAAMAETVKKVAKTIAV</sequence>
<dbReference type="Proteomes" id="UP000016935">
    <property type="component" value="Unassembled WGS sequence"/>
</dbReference>
<evidence type="ECO:0000256" key="12">
    <source>
        <dbReference type="PIRSR" id="PIRSR611150-1"/>
    </source>
</evidence>
<keyword evidence="6" id="KW-0732">Signal</keyword>
<organism evidence="15 16">
    <name type="scientific">Exserohilum turcicum (strain 28A)</name>
    <name type="common">Northern leaf blight fungus</name>
    <name type="synonym">Setosphaeria turcica</name>
    <dbReference type="NCBI Taxonomy" id="671987"/>
    <lineage>
        <taxon>Eukaryota</taxon>
        <taxon>Fungi</taxon>
        <taxon>Dikarya</taxon>
        <taxon>Ascomycota</taxon>
        <taxon>Pezizomycotina</taxon>
        <taxon>Dothideomycetes</taxon>
        <taxon>Pleosporomycetidae</taxon>
        <taxon>Pleosporales</taxon>
        <taxon>Pleosporineae</taxon>
        <taxon>Pleosporaceae</taxon>
        <taxon>Exserohilum</taxon>
    </lineage>
</organism>
<dbReference type="eggNOG" id="ENOG502SI38">
    <property type="taxonomic scope" value="Eukaryota"/>
</dbReference>
<evidence type="ECO:0000256" key="14">
    <source>
        <dbReference type="RuleBase" id="RU361263"/>
    </source>
</evidence>
<dbReference type="FunFam" id="3.40.50.1820:FF:000235">
    <property type="entry name" value="Cutinase 1"/>
    <property type="match status" value="1"/>
</dbReference>
<keyword evidence="4 14" id="KW-0719">Serine esterase</keyword>
<dbReference type="HOGENOM" id="CLU_040058_2_0_1"/>
<dbReference type="InterPro" id="IPR043580">
    <property type="entry name" value="CUTINASE_1"/>
</dbReference>
<evidence type="ECO:0000256" key="13">
    <source>
        <dbReference type="PIRSR" id="PIRSR611150-2"/>
    </source>
</evidence>
<evidence type="ECO:0000256" key="3">
    <source>
        <dbReference type="ARBA" id="ARBA00013095"/>
    </source>
</evidence>
<evidence type="ECO:0000256" key="1">
    <source>
        <dbReference type="ARBA" id="ARBA00004613"/>
    </source>
</evidence>
<dbReference type="SUPFAM" id="SSF53474">
    <property type="entry name" value="alpha/beta-Hydrolases"/>
    <property type="match status" value="1"/>
</dbReference>
<dbReference type="InterPro" id="IPR000675">
    <property type="entry name" value="Cutinase/axe"/>
</dbReference>
<proteinExistence type="inferred from homology"/>
<feature type="active site" description="Proton donor/acceptor" evidence="12">
    <location>
        <position position="199"/>
    </location>
</feature>
<feature type="active site" description="Nucleophile" evidence="12">
    <location>
        <position position="131"/>
    </location>
</feature>
<evidence type="ECO:0000256" key="6">
    <source>
        <dbReference type="ARBA" id="ARBA00022729"/>
    </source>
</evidence>
<dbReference type="GO" id="GO:0016052">
    <property type="term" value="P:carbohydrate catabolic process"/>
    <property type="evidence" value="ECO:0007669"/>
    <property type="project" value="TreeGrafter"/>
</dbReference>
<comment type="function">
    <text evidence="10">Catalyzes the hydrolysis of complex carboxylic polyesters found in the cell wall of plants. Degrades cutin, a macromolecule that forms the structure of the plant cuticle. Allows pathogenic fungi to penetrate through the cuticular barrier into the host plant during the initial stage of fungal infection.</text>
</comment>
<name>R0KNV7_EXST2</name>
<dbReference type="InterPro" id="IPR029058">
    <property type="entry name" value="AB_hydrolase_fold"/>
</dbReference>
<feature type="disulfide bond" evidence="13">
    <location>
        <begin position="43"/>
        <end position="120"/>
    </location>
</feature>
<dbReference type="RefSeq" id="XP_008021506.1">
    <property type="nucleotide sequence ID" value="XM_008023315.1"/>
</dbReference>
<keyword evidence="16" id="KW-1185">Reference proteome</keyword>